<evidence type="ECO:0000313" key="2">
    <source>
        <dbReference type="Proteomes" id="UP000662818"/>
    </source>
</evidence>
<dbReference type="EMBL" id="CP022295">
    <property type="protein sequence ID" value="QSR26118.1"/>
    <property type="molecule type" value="Genomic_DNA"/>
</dbReference>
<name>A0ABX7PJJ5_9ACTN</name>
<dbReference type="Proteomes" id="UP000662818">
    <property type="component" value="Chromosome"/>
</dbReference>
<dbReference type="SUPFAM" id="SSF55961">
    <property type="entry name" value="Bet v1-like"/>
    <property type="match status" value="1"/>
</dbReference>
<proteinExistence type="predicted"/>
<dbReference type="InterPro" id="IPR019587">
    <property type="entry name" value="Polyketide_cyclase/dehydratase"/>
</dbReference>
<sequence>MSTSSDVPTLQDHEPIAASPETVWALVGDPTRMAEWSPQVDSTRLAGDATACAVGTRFTNRNVQGELAWITHGEVVRHEPGRALAFRIEENWSVWSFELEPTADGGTVLHQRRDAPDGISELSRQLTDAYLGGMETLTDTLRAGMRETLASIRAAAEREQ</sequence>
<protein>
    <submittedName>
        <fullName evidence="1">Polyketide cyclase</fullName>
    </submittedName>
</protein>
<accession>A0ABX7PJJ5</accession>
<dbReference type="Gene3D" id="3.30.530.20">
    <property type="match status" value="1"/>
</dbReference>
<reference evidence="1 2" key="1">
    <citation type="submission" date="2017-06" db="EMBL/GenBank/DDBJ databases">
        <title>Complete Genome Sequence of the Soil Carbazole-Degrading Bacterium Nocardioides aromaticivorans IC177.</title>
        <authorList>
            <person name="Vejarano F."/>
            <person name="Suzuki-Minakuchi C."/>
            <person name="Ohtsubo Y."/>
            <person name="Tsuda M."/>
            <person name="Okada K."/>
            <person name="Nojiri H."/>
        </authorList>
    </citation>
    <scope>NUCLEOTIDE SEQUENCE [LARGE SCALE GENOMIC DNA]</scope>
    <source>
        <strain evidence="1 2">IC177</strain>
    </source>
</reference>
<dbReference type="CDD" id="cd07812">
    <property type="entry name" value="SRPBCC"/>
    <property type="match status" value="1"/>
</dbReference>
<keyword evidence="2" id="KW-1185">Reference proteome</keyword>
<organism evidence="1 2">
    <name type="scientific">Nocardioides aromaticivorans</name>
    <dbReference type="NCBI Taxonomy" id="200618"/>
    <lineage>
        <taxon>Bacteria</taxon>
        <taxon>Bacillati</taxon>
        <taxon>Actinomycetota</taxon>
        <taxon>Actinomycetes</taxon>
        <taxon>Propionibacteriales</taxon>
        <taxon>Nocardioidaceae</taxon>
        <taxon>Nocardioides</taxon>
    </lineage>
</organism>
<dbReference type="RefSeq" id="WP_207010441.1">
    <property type="nucleotide sequence ID" value="NZ_CP022295.1"/>
</dbReference>
<dbReference type="InterPro" id="IPR023393">
    <property type="entry name" value="START-like_dom_sf"/>
</dbReference>
<evidence type="ECO:0000313" key="1">
    <source>
        <dbReference type="EMBL" id="QSR26118.1"/>
    </source>
</evidence>
<gene>
    <name evidence="1" type="ORF">CFH99_10815</name>
</gene>
<dbReference type="Pfam" id="PF10604">
    <property type="entry name" value="Polyketide_cyc2"/>
    <property type="match status" value="1"/>
</dbReference>